<feature type="region of interest" description="Disordered" evidence="1">
    <location>
        <begin position="25"/>
        <end position="78"/>
    </location>
</feature>
<protein>
    <submittedName>
        <fullName evidence="2">Uncharacterized protein</fullName>
    </submittedName>
</protein>
<dbReference type="EMBL" id="LCWV01000007">
    <property type="protein sequence ID" value="PWI71439.1"/>
    <property type="molecule type" value="Genomic_DNA"/>
</dbReference>
<dbReference type="AlphaFoldDB" id="A0A2U3EAA5"/>
<proteinExistence type="predicted"/>
<comment type="caution">
    <text evidence="2">The sequence shown here is derived from an EMBL/GenBank/DDBJ whole genome shotgun (WGS) entry which is preliminary data.</text>
</comment>
<feature type="compositionally biased region" description="Basic and acidic residues" evidence="1">
    <location>
        <begin position="58"/>
        <end position="69"/>
    </location>
</feature>
<accession>A0A2U3EAA5</accession>
<organism evidence="2 3">
    <name type="scientific">Purpureocillium lilacinum</name>
    <name type="common">Paecilomyces lilacinus</name>
    <dbReference type="NCBI Taxonomy" id="33203"/>
    <lineage>
        <taxon>Eukaryota</taxon>
        <taxon>Fungi</taxon>
        <taxon>Dikarya</taxon>
        <taxon>Ascomycota</taxon>
        <taxon>Pezizomycotina</taxon>
        <taxon>Sordariomycetes</taxon>
        <taxon>Hypocreomycetidae</taxon>
        <taxon>Hypocreales</taxon>
        <taxon>Ophiocordycipitaceae</taxon>
        <taxon>Purpureocillium</taxon>
    </lineage>
</organism>
<evidence type="ECO:0000313" key="2">
    <source>
        <dbReference type="EMBL" id="PWI71439.1"/>
    </source>
</evidence>
<sequence length="376" mass="40105">MGPLQRANAATRCVLLSVHWRGRTDAISASPPAGKSSSSSSTGPRPLAWFNKPQNGVDDSKDDSKDDSNGRSTQRWRKGGRNALSLLLRSRHRFMGFVGGLGTCGDAHTQSLSFPKCCILPPSSSSSSSSFPPRHLTCHVGHLLRRENMPKFGPPSWANFAIARMSPLPPPPLPPPMPISLPKLPPKTPQSWGEDNDGPPFVPYTSALARETRRARARAPDRECNSHPDSPGTLTVADHATHSVICEAACNPPQGPFVYRGVACLRSATDGDPVASCLTGEGSRAGVISLVCACACASPCDARQAYQRWLTSEQPENISQNNSSAVATGSSSMYVDSKSIRCAMTAPCMRCSNLPTGYQWSNAAVHAPHAVAPSKR</sequence>
<gene>
    <name evidence="2" type="ORF">PCL_11533</name>
</gene>
<evidence type="ECO:0000313" key="3">
    <source>
        <dbReference type="Proteomes" id="UP000245956"/>
    </source>
</evidence>
<feature type="compositionally biased region" description="Low complexity" evidence="1">
    <location>
        <begin position="28"/>
        <end position="41"/>
    </location>
</feature>
<evidence type="ECO:0000256" key="1">
    <source>
        <dbReference type="SAM" id="MobiDB-lite"/>
    </source>
</evidence>
<reference evidence="2 3" key="1">
    <citation type="journal article" date="2016" name="Front. Microbiol.">
        <title>Genome and transcriptome sequences reveal the specific parasitism of the nematophagous Purpureocillium lilacinum 36-1.</title>
        <authorList>
            <person name="Xie J."/>
            <person name="Li S."/>
            <person name="Mo C."/>
            <person name="Xiao X."/>
            <person name="Peng D."/>
            <person name="Wang G."/>
            <person name="Xiao Y."/>
        </authorList>
    </citation>
    <scope>NUCLEOTIDE SEQUENCE [LARGE SCALE GENOMIC DNA]</scope>
    <source>
        <strain evidence="2 3">36-1</strain>
    </source>
</reference>
<dbReference type="Proteomes" id="UP000245956">
    <property type="component" value="Unassembled WGS sequence"/>
</dbReference>
<name>A0A2U3EAA5_PURLI</name>